<dbReference type="SUPFAM" id="SSF56808">
    <property type="entry name" value="Ribosomal protein L1"/>
    <property type="match status" value="1"/>
</dbReference>
<feature type="compositionally biased region" description="Basic residues" evidence="1">
    <location>
        <begin position="28"/>
        <end position="40"/>
    </location>
</feature>
<evidence type="ECO:0000313" key="2">
    <source>
        <dbReference type="EMBL" id="RCK57627.1"/>
    </source>
</evidence>
<sequence length="372" mass="41495">MAKTRSKGGAASPASSKVSKPTASPKVSKTKAASKVKASPKPKPIPEPQPEPQPKQEASAEAISELKKFNERQKEEQAKASEGQKLQLFDADQEDEESFYVTIESKKFFSSKPQFKPKCIKLTKSIRPESTTTCLIIRDDFITSDEVLEALENDTGLKIDEFVPLKVVKTEYKNFEKRREFHAKYDFFLVDDSILNVMPNALGKIFYESNKFPVPVRLTSLKSPKELSVVTLKNQVLKALSSTCYLPPIGTNVAVKVGFVNYDEKDLVDNVYDVVKSLDIKGVKSIHFKSTTSPALPLFYTDKLYDEEDVAEEEEEEKEEEEEEGEGKLTAFERGLLELGDADAVAKVIGKKLGEKKSKKNGKPVKGKVSKK</sequence>
<dbReference type="OrthoDB" id="10251727at2759"/>
<feature type="region of interest" description="Disordered" evidence="1">
    <location>
        <begin position="1"/>
        <end position="88"/>
    </location>
</feature>
<feature type="compositionally biased region" description="Basic and acidic residues" evidence="1">
    <location>
        <begin position="64"/>
        <end position="79"/>
    </location>
</feature>
<dbReference type="Proteomes" id="UP000253472">
    <property type="component" value="Unassembled WGS sequence"/>
</dbReference>
<dbReference type="AlphaFoldDB" id="A0A367XVI6"/>
<feature type="region of interest" description="Disordered" evidence="1">
    <location>
        <begin position="310"/>
        <end position="329"/>
    </location>
</feature>
<evidence type="ECO:0000256" key="1">
    <source>
        <dbReference type="SAM" id="MobiDB-lite"/>
    </source>
</evidence>
<dbReference type="EMBL" id="QLNQ01000028">
    <property type="protein sequence ID" value="RCK57627.1"/>
    <property type="molecule type" value="Genomic_DNA"/>
</dbReference>
<dbReference type="InterPro" id="IPR028364">
    <property type="entry name" value="Ribosomal_uL1/biogenesis"/>
</dbReference>
<dbReference type="InterPro" id="IPR016095">
    <property type="entry name" value="Ribosomal_uL1_3-a/b-sand"/>
</dbReference>
<dbReference type="CDD" id="cd00403">
    <property type="entry name" value="Ribosomal_L1"/>
    <property type="match status" value="1"/>
</dbReference>
<accession>A0A367XVI6</accession>
<comment type="caution">
    <text evidence="2">The sequence shown here is derived from an EMBL/GenBank/DDBJ whole genome shotgun (WGS) entry which is preliminary data.</text>
</comment>
<proteinExistence type="predicted"/>
<reference evidence="2 3" key="1">
    <citation type="submission" date="2018-06" db="EMBL/GenBank/DDBJ databases">
        <title>Whole genome sequencing of Candida tropicalis (genome annotated by CSBL at Korea University).</title>
        <authorList>
            <person name="Ahn J."/>
        </authorList>
    </citation>
    <scope>NUCLEOTIDE SEQUENCE [LARGE SCALE GENOMIC DNA]</scope>
    <source>
        <strain evidence="2 3">ATCC 20962</strain>
    </source>
</reference>
<keyword evidence="3" id="KW-1185">Reference proteome</keyword>
<dbReference type="Pfam" id="PF00687">
    <property type="entry name" value="Ribosomal_L1"/>
    <property type="match status" value="1"/>
</dbReference>
<protein>
    <submittedName>
        <fullName evidence="2">Putative ribosome biogenesis protein C8F11.04</fullName>
    </submittedName>
</protein>
<name>A0A367XVI6_9ASCO</name>
<feature type="compositionally biased region" description="Acidic residues" evidence="1">
    <location>
        <begin position="310"/>
        <end position="325"/>
    </location>
</feature>
<dbReference type="InterPro" id="IPR023674">
    <property type="entry name" value="Ribosomal_uL1-like"/>
</dbReference>
<organism evidence="2 3">
    <name type="scientific">Candida viswanathii</name>
    <dbReference type="NCBI Taxonomy" id="5486"/>
    <lineage>
        <taxon>Eukaryota</taxon>
        <taxon>Fungi</taxon>
        <taxon>Dikarya</taxon>
        <taxon>Ascomycota</taxon>
        <taxon>Saccharomycotina</taxon>
        <taxon>Pichiomycetes</taxon>
        <taxon>Debaryomycetaceae</taxon>
        <taxon>Candida/Lodderomyces clade</taxon>
        <taxon>Candida</taxon>
    </lineage>
</organism>
<evidence type="ECO:0000313" key="3">
    <source>
        <dbReference type="Proteomes" id="UP000253472"/>
    </source>
</evidence>
<feature type="compositionally biased region" description="Pro residues" evidence="1">
    <location>
        <begin position="41"/>
        <end position="53"/>
    </location>
</feature>
<feature type="compositionally biased region" description="Low complexity" evidence="1">
    <location>
        <begin position="7"/>
        <end position="27"/>
    </location>
</feature>
<dbReference type="STRING" id="5486.A0A367XVI6"/>
<dbReference type="Gene3D" id="3.40.50.790">
    <property type="match status" value="1"/>
</dbReference>
<gene>
    <name evidence="2" type="ORF">Cantr_06968</name>
</gene>